<dbReference type="OrthoDB" id="6630852at2759"/>
<evidence type="ECO:0000256" key="1">
    <source>
        <dbReference type="ARBA" id="ARBA00022460"/>
    </source>
</evidence>
<dbReference type="EMBL" id="CAJOBZ010000073">
    <property type="protein sequence ID" value="CAF4951487.1"/>
    <property type="molecule type" value="Genomic_DNA"/>
</dbReference>
<organism evidence="4 5">
    <name type="scientific">Pieris macdunnoughi</name>
    <dbReference type="NCBI Taxonomy" id="345717"/>
    <lineage>
        <taxon>Eukaryota</taxon>
        <taxon>Metazoa</taxon>
        <taxon>Ecdysozoa</taxon>
        <taxon>Arthropoda</taxon>
        <taxon>Hexapoda</taxon>
        <taxon>Insecta</taxon>
        <taxon>Pterygota</taxon>
        <taxon>Neoptera</taxon>
        <taxon>Endopterygota</taxon>
        <taxon>Lepidoptera</taxon>
        <taxon>Glossata</taxon>
        <taxon>Ditrysia</taxon>
        <taxon>Papilionoidea</taxon>
        <taxon>Pieridae</taxon>
        <taxon>Pierinae</taxon>
        <taxon>Pieris</taxon>
    </lineage>
</organism>
<proteinExistence type="predicted"/>
<dbReference type="InterPro" id="IPR022727">
    <property type="entry name" value="Cuticle_C1"/>
</dbReference>
<evidence type="ECO:0000313" key="5">
    <source>
        <dbReference type="Proteomes" id="UP000663880"/>
    </source>
</evidence>
<keyword evidence="1" id="KW-0193">Cuticle</keyword>
<dbReference type="AlphaFoldDB" id="A0A821Y1H8"/>
<dbReference type="GO" id="GO:0042302">
    <property type="term" value="F:structural constituent of cuticle"/>
    <property type="evidence" value="ECO:0007669"/>
    <property type="project" value="UniProtKB-KW"/>
</dbReference>
<keyword evidence="2" id="KW-0677">Repeat</keyword>
<evidence type="ECO:0000256" key="3">
    <source>
        <dbReference type="SAM" id="SignalP"/>
    </source>
</evidence>
<sequence length="161" mass="17889">MLGLQDKMICKILIITTYLVVANCASIDQSSLNINHLVPNNPAPIHEEQAEKSRTPLFNDKYTQIANNGAYITHTYPVYSTPIHTYPQYSISPVNAYTAPIYHHGVPVLTKTYSTPVLTKGPEVSYSPHLVQDHSIKALTYSQAPLVSHMTFTGLGTNYAW</sequence>
<evidence type="ECO:0000313" key="4">
    <source>
        <dbReference type="EMBL" id="CAF4951487.1"/>
    </source>
</evidence>
<accession>A0A821Y1H8</accession>
<protein>
    <submittedName>
        <fullName evidence="4">Uncharacterized protein</fullName>
    </submittedName>
</protein>
<keyword evidence="3" id="KW-0732">Signal</keyword>
<feature type="chain" id="PRO_5032393222" evidence="3">
    <location>
        <begin position="25"/>
        <end position="161"/>
    </location>
</feature>
<gene>
    <name evidence="4" type="ORF">PMACD_LOCUS15733</name>
</gene>
<feature type="signal peptide" evidence="3">
    <location>
        <begin position="1"/>
        <end position="24"/>
    </location>
</feature>
<name>A0A821Y1H8_9NEOP</name>
<dbReference type="Proteomes" id="UP000663880">
    <property type="component" value="Unassembled WGS sequence"/>
</dbReference>
<keyword evidence="5" id="KW-1185">Reference proteome</keyword>
<evidence type="ECO:0000256" key="2">
    <source>
        <dbReference type="ARBA" id="ARBA00022737"/>
    </source>
</evidence>
<dbReference type="Pfam" id="PF11018">
    <property type="entry name" value="Cuticle_3"/>
    <property type="match status" value="1"/>
</dbReference>
<reference evidence="4" key="1">
    <citation type="submission" date="2021-02" db="EMBL/GenBank/DDBJ databases">
        <authorList>
            <person name="Steward A R."/>
        </authorList>
    </citation>
    <scope>NUCLEOTIDE SEQUENCE</scope>
</reference>
<comment type="caution">
    <text evidence="4">The sequence shown here is derived from an EMBL/GenBank/DDBJ whole genome shotgun (WGS) entry which is preliminary data.</text>
</comment>